<dbReference type="Proteomes" id="UP000198253">
    <property type="component" value="Chromosome I"/>
</dbReference>
<dbReference type="OrthoDB" id="3405526at2"/>
<proteinExistence type="predicted"/>
<feature type="transmembrane region" description="Helical" evidence="1">
    <location>
        <begin position="164"/>
        <end position="186"/>
    </location>
</feature>
<sequence length="189" mass="20020">MSAVRQVVGRVRGAREAARRATLLPFLVRVGVFLTVLVGFTVAFPVDIWFGDALPALLVTAVLPALGPHRFWPTFAALVTVAGWLHGTFDQGERIALWRLLLLAVLLYLGHNLCALAALLPYDAVVDPALVVRWLARTAGVLLAAGVVGVLLLTVAGVGGDRGLLPVTIGGLAVAVVVTALLGWLLRRR</sequence>
<dbReference type="AlphaFoldDB" id="A0A1C4V8X7"/>
<accession>A0A1C4V8X7</accession>
<dbReference type="InParanoid" id="A0A1C4V8X7"/>
<organism evidence="2 3">
    <name type="scientific">Micromonospora echinospora</name>
    <name type="common">Micromonospora purpurea</name>
    <dbReference type="NCBI Taxonomy" id="1877"/>
    <lineage>
        <taxon>Bacteria</taxon>
        <taxon>Bacillati</taxon>
        <taxon>Actinomycetota</taxon>
        <taxon>Actinomycetes</taxon>
        <taxon>Micromonosporales</taxon>
        <taxon>Micromonosporaceae</taxon>
        <taxon>Micromonospora</taxon>
    </lineage>
</organism>
<keyword evidence="1" id="KW-0472">Membrane</keyword>
<feature type="transmembrane region" description="Helical" evidence="1">
    <location>
        <begin position="95"/>
        <end position="122"/>
    </location>
</feature>
<feature type="transmembrane region" description="Helical" evidence="1">
    <location>
        <begin position="71"/>
        <end position="89"/>
    </location>
</feature>
<evidence type="ECO:0000313" key="3">
    <source>
        <dbReference type="Proteomes" id="UP000198253"/>
    </source>
</evidence>
<keyword evidence="3" id="KW-1185">Reference proteome</keyword>
<feature type="transmembrane region" description="Helical" evidence="1">
    <location>
        <begin position="21"/>
        <end position="42"/>
    </location>
</feature>
<dbReference type="EMBL" id="LT607413">
    <property type="protein sequence ID" value="SCE80448.1"/>
    <property type="molecule type" value="Genomic_DNA"/>
</dbReference>
<reference evidence="3" key="1">
    <citation type="submission" date="2016-06" db="EMBL/GenBank/DDBJ databases">
        <authorList>
            <person name="Varghese N."/>
            <person name="Submissions Spin"/>
        </authorList>
    </citation>
    <scope>NUCLEOTIDE SEQUENCE [LARGE SCALE GENOMIC DNA]</scope>
    <source>
        <strain evidence="3">DSM 43816</strain>
    </source>
</reference>
<gene>
    <name evidence="2" type="ORF">GA0070618_1058</name>
</gene>
<evidence type="ECO:0000313" key="2">
    <source>
        <dbReference type="EMBL" id="SCE80448.1"/>
    </source>
</evidence>
<evidence type="ECO:0000256" key="1">
    <source>
        <dbReference type="SAM" id="Phobius"/>
    </source>
</evidence>
<dbReference type="RefSeq" id="WP_088980626.1">
    <property type="nucleotide sequence ID" value="NZ_LT607413.1"/>
</dbReference>
<keyword evidence="1" id="KW-1133">Transmembrane helix</keyword>
<protein>
    <submittedName>
        <fullName evidence="2">Uncharacterized protein</fullName>
    </submittedName>
</protein>
<feature type="transmembrane region" description="Helical" evidence="1">
    <location>
        <begin position="134"/>
        <end position="158"/>
    </location>
</feature>
<keyword evidence="1" id="KW-0812">Transmembrane</keyword>
<name>A0A1C4V8X7_MICEC</name>